<dbReference type="OrthoDB" id="9789605at2"/>
<dbReference type="PANTHER" id="PTHR43800">
    <property type="entry name" value="PEPTIDYL-LYSINE N-ACETYLTRANSFERASE YJAB"/>
    <property type="match status" value="1"/>
</dbReference>
<dbReference type="Pfam" id="PF13508">
    <property type="entry name" value="Acetyltransf_7"/>
    <property type="match status" value="1"/>
</dbReference>
<organism evidence="4 5">
    <name type="scientific">Gibbsiella quercinecans</name>
    <dbReference type="NCBI Taxonomy" id="929813"/>
    <lineage>
        <taxon>Bacteria</taxon>
        <taxon>Pseudomonadati</taxon>
        <taxon>Pseudomonadota</taxon>
        <taxon>Gammaproteobacteria</taxon>
        <taxon>Enterobacterales</taxon>
        <taxon>Yersiniaceae</taxon>
        <taxon>Gibbsiella</taxon>
    </lineage>
</organism>
<evidence type="ECO:0000259" key="3">
    <source>
        <dbReference type="PROSITE" id="PS51186"/>
    </source>
</evidence>
<dbReference type="Proteomes" id="UP000217182">
    <property type="component" value="Chromosome"/>
</dbReference>
<evidence type="ECO:0000256" key="1">
    <source>
        <dbReference type="ARBA" id="ARBA00022679"/>
    </source>
</evidence>
<dbReference type="InterPro" id="IPR016181">
    <property type="entry name" value="Acyl_CoA_acyltransferase"/>
</dbReference>
<sequence length="152" mass="17792">MPGLIRAACREDTERLIQLWLISTIAAHPFVPESYWRQSTWLVRERYLPQAKTWVYLHAGSIVGFISILEERFVGGLFVEQAFYGRQVGQALMQFVQCRYRWLSLEVYEENHRACAFYRKQGFQQAARIYNAETHAFTLIMHWFAAAPGQQG</sequence>
<reference evidence="4 5" key="1">
    <citation type="submission" date="2016-01" db="EMBL/GenBank/DDBJ databases">
        <authorList>
            <person name="Oliw E.H."/>
        </authorList>
    </citation>
    <scope>NUCLEOTIDE SEQUENCE [LARGE SCALE GENOMIC DNA]</scope>
    <source>
        <strain evidence="4 5">FRB97</strain>
    </source>
</reference>
<proteinExistence type="predicted"/>
<dbReference type="PANTHER" id="PTHR43800:SF1">
    <property type="entry name" value="PEPTIDYL-LYSINE N-ACETYLTRANSFERASE YJAB"/>
    <property type="match status" value="1"/>
</dbReference>
<gene>
    <name evidence="4" type="ORF">AWC35_11245</name>
</gene>
<dbReference type="AlphaFoldDB" id="A0A250B0Y5"/>
<evidence type="ECO:0000313" key="5">
    <source>
        <dbReference type="Proteomes" id="UP000217182"/>
    </source>
</evidence>
<keyword evidence="5" id="KW-1185">Reference proteome</keyword>
<evidence type="ECO:0000313" key="4">
    <source>
        <dbReference type="EMBL" id="ATA19859.1"/>
    </source>
</evidence>
<keyword evidence="1 4" id="KW-0808">Transferase</keyword>
<dbReference type="InterPro" id="IPR000182">
    <property type="entry name" value="GNAT_dom"/>
</dbReference>
<name>A0A250B0Y5_9GAMM</name>
<protein>
    <submittedName>
        <fullName evidence="4">Acetyltransferase</fullName>
    </submittedName>
</protein>
<evidence type="ECO:0000256" key="2">
    <source>
        <dbReference type="ARBA" id="ARBA00023315"/>
    </source>
</evidence>
<keyword evidence="2" id="KW-0012">Acyltransferase</keyword>
<feature type="domain" description="N-acetyltransferase" evidence="3">
    <location>
        <begin position="3"/>
        <end position="146"/>
    </location>
</feature>
<dbReference type="Gene3D" id="3.40.630.30">
    <property type="match status" value="1"/>
</dbReference>
<dbReference type="SUPFAM" id="SSF55729">
    <property type="entry name" value="Acyl-CoA N-acyltransferases (Nat)"/>
    <property type="match status" value="1"/>
</dbReference>
<dbReference type="NCBIfam" id="NF007853">
    <property type="entry name" value="PRK10562.1"/>
    <property type="match status" value="1"/>
</dbReference>
<accession>A0A250B0Y5</accession>
<dbReference type="KEGG" id="gqu:AWC35_11245"/>
<dbReference type="EMBL" id="CP014136">
    <property type="protein sequence ID" value="ATA19859.1"/>
    <property type="molecule type" value="Genomic_DNA"/>
</dbReference>
<dbReference type="PROSITE" id="PS51186">
    <property type="entry name" value="GNAT"/>
    <property type="match status" value="1"/>
</dbReference>
<dbReference type="GO" id="GO:0016747">
    <property type="term" value="F:acyltransferase activity, transferring groups other than amino-acyl groups"/>
    <property type="evidence" value="ECO:0007669"/>
    <property type="project" value="InterPro"/>
</dbReference>